<evidence type="ECO:0000256" key="9">
    <source>
        <dbReference type="RuleBase" id="RU361177"/>
    </source>
</evidence>
<dbReference type="PANTHER" id="PTHR43539:SF78">
    <property type="entry name" value="FLAVIN-CONTAINING MONOOXYGENASE"/>
    <property type="match status" value="1"/>
</dbReference>
<keyword evidence="5" id="KW-0521">NADP</keyword>
<dbReference type="EC" id="1.-.-.-" evidence="9"/>
<dbReference type="InterPro" id="IPR050982">
    <property type="entry name" value="Auxin_biosynth/cation_transpt"/>
</dbReference>
<evidence type="ECO:0000256" key="2">
    <source>
        <dbReference type="ARBA" id="ARBA00009183"/>
    </source>
</evidence>
<evidence type="ECO:0000313" key="11">
    <source>
        <dbReference type="Proteomes" id="UP000036987"/>
    </source>
</evidence>
<evidence type="ECO:0000313" key="10">
    <source>
        <dbReference type="EMBL" id="KMZ71629.1"/>
    </source>
</evidence>
<keyword evidence="4 9" id="KW-0274">FAD</keyword>
<comment type="catalytic activity">
    <reaction evidence="8">
        <text>indole-3-pyruvate + NADPH + O2 + H(+) = (indol-3-yl)acetate + CO2 + NADP(+) + H2O</text>
        <dbReference type="Rhea" id="RHEA:34331"/>
        <dbReference type="ChEBI" id="CHEBI:15377"/>
        <dbReference type="ChEBI" id="CHEBI:15378"/>
        <dbReference type="ChEBI" id="CHEBI:15379"/>
        <dbReference type="ChEBI" id="CHEBI:16526"/>
        <dbReference type="ChEBI" id="CHEBI:17640"/>
        <dbReference type="ChEBI" id="CHEBI:30854"/>
        <dbReference type="ChEBI" id="CHEBI:57783"/>
        <dbReference type="ChEBI" id="CHEBI:58349"/>
        <dbReference type="EC" id="1.14.13.168"/>
    </reaction>
</comment>
<dbReference type="PRINTS" id="PR00368">
    <property type="entry name" value="FADPNR"/>
</dbReference>
<dbReference type="Gene3D" id="3.50.50.60">
    <property type="entry name" value="FAD/NAD(P)-binding domain"/>
    <property type="match status" value="1"/>
</dbReference>
<accession>A0A0K9PRR4</accession>
<comment type="similarity">
    <text evidence="2 9">Belongs to the FMO family.</text>
</comment>
<evidence type="ECO:0000256" key="8">
    <source>
        <dbReference type="ARBA" id="ARBA00047707"/>
    </source>
</evidence>
<comment type="cofactor">
    <cofactor evidence="1 9">
        <name>FAD</name>
        <dbReference type="ChEBI" id="CHEBI:57692"/>
    </cofactor>
</comment>
<organism evidence="10 11">
    <name type="scientific">Zostera marina</name>
    <name type="common">Eelgrass</name>
    <dbReference type="NCBI Taxonomy" id="29655"/>
    <lineage>
        <taxon>Eukaryota</taxon>
        <taxon>Viridiplantae</taxon>
        <taxon>Streptophyta</taxon>
        <taxon>Embryophyta</taxon>
        <taxon>Tracheophyta</taxon>
        <taxon>Spermatophyta</taxon>
        <taxon>Magnoliopsida</taxon>
        <taxon>Liliopsida</taxon>
        <taxon>Zosteraceae</taxon>
        <taxon>Zostera</taxon>
    </lineage>
</organism>
<comment type="caution">
    <text evidence="10">The sequence shown here is derived from an EMBL/GenBank/DDBJ whole genome shotgun (WGS) entry which is preliminary data.</text>
</comment>
<dbReference type="PROSITE" id="PS51257">
    <property type="entry name" value="PROKAR_LIPOPROTEIN"/>
    <property type="match status" value="1"/>
</dbReference>
<dbReference type="Pfam" id="PF00743">
    <property type="entry name" value="FMO-like"/>
    <property type="match status" value="1"/>
</dbReference>
<protein>
    <recommendedName>
        <fullName evidence="9">Flavin-containing monooxygenase</fullName>
        <ecNumber evidence="9">1.-.-.-</ecNumber>
    </recommendedName>
</protein>
<dbReference type="SUPFAM" id="SSF51905">
    <property type="entry name" value="FAD/NAD(P)-binding domain"/>
    <property type="match status" value="2"/>
</dbReference>
<evidence type="ECO:0000256" key="3">
    <source>
        <dbReference type="ARBA" id="ARBA00022630"/>
    </source>
</evidence>
<dbReference type="Proteomes" id="UP000036987">
    <property type="component" value="Unassembled WGS sequence"/>
</dbReference>
<dbReference type="STRING" id="29655.A0A0K9PRR4"/>
<dbReference type="PRINTS" id="PR00469">
    <property type="entry name" value="PNDRDTASEII"/>
</dbReference>
<keyword evidence="3 9" id="KW-0285">Flavoprotein</keyword>
<keyword evidence="7 9" id="KW-0503">Monooxygenase</keyword>
<dbReference type="GO" id="GO:0004497">
    <property type="term" value="F:monooxygenase activity"/>
    <property type="evidence" value="ECO:0000318"/>
    <property type="project" value="GO_Central"/>
</dbReference>
<proteinExistence type="inferred from homology"/>
<dbReference type="EMBL" id="LFYR01000667">
    <property type="protein sequence ID" value="KMZ71629.1"/>
    <property type="molecule type" value="Genomic_DNA"/>
</dbReference>
<dbReference type="AlphaFoldDB" id="A0A0K9PRR4"/>
<dbReference type="GO" id="GO:0050661">
    <property type="term" value="F:NADP binding"/>
    <property type="evidence" value="ECO:0007669"/>
    <property type="project" value="InterPro"/>
</dbReference>
<evidence type="ECO:0000256" key="4">
    <source>
        <dbReference type="ARBA" id="ARBA00022827"/>
    </source>
</evidence>
<dbReference type="OMA" id="SWRRHYD"/>
<dbReference type="GO" id="GO:0103075">
    <property type="term" value="F:indole-3-pyruvate monooxygenase activity"/>
    <property type="evidence" value="ECO:0007669"/>
    <property type="project" value="UniProtKB-EC"/>
</dbReference>
<dbReference type="GO" id="GO:0009851">
    <property type="term" value="P:auxin biosynthetic process"/>
    <property type="evidence" value="ECO:0000318"/>
    <property type="project" value="GO_Central"/>
</dbReference>
<evidence type="ECO:0000256" key="6">
    <source>
        <dbReference type="ARBA" id="ARBA00023002"/>
    </source>
</evidence>
<evidence type="ECO:0000256" key="1">
    <source>
        <dbReference type="ARBA" id="ARBA00001974"/>
    </source>
</evidence>
<name>A0A0K9PRR4_ZOSMR</name>
<keyword evidence="6 9" id="KW-0560">Oxidoreductase</keyword>
<dbReference type="GO" id="GO:0004499">
    <property type="term" value="F:N,N-dimethylaniline monooxygenase activity"/>
    <property type="evidence" value="ECO:0007669"/>
    <property type="project" value="InterPro"/>
</dbReference>
<dbReference type="GO" id="GO:0050660">
    <property type="term" value="F:flavin adenine dinucleotide binding"/>
    <property type="evidence" value="ECO:0000318"/>
    <property type="project" value="GO_Central"/>
</dbReference>
<dbReference type="InterPro" id="IPR020946">
    <property type="entry name" value="Flavin_mOase-like"/>
</dbReference>
<evidence type="ECO:0000256" key="7">
    <source>
        <dbReference type="ARBA" id="ARBA00023033"/>
    </source>
</evidence>
<evidence type="ECO:0000256" key="5">
    <source>
        <dbReference type="ARBA" id="ARBA00022857"/>
    </source>
</evidence>
<dbReference type="FunFam" id="3.50.50.60:FF:000100">
    <property type="entry name" value="Flavin-containing monooxygenase"/>
    <property type="match status" value="1"/>
</dbReference>
<gene>
    <name evidence="10" type="ORF">ZOSMA_178G00170</name>
</gene>
<dbReference type="PANTHER" id="PTHR43539">
    <property type="entry name" value="FLAVIN-BINDING MONOOXYGENASE-LIKE PROTEIN (AFU_ORTHOLOGUE AFUA_4G09220)"/>
    <property type="match status" value="1"/>
</dbReference>
<dbReference type="OrthoDB" id="66881at2759"/>
<reference evidence="11" key="1">
    <citation type="journal article" date="2016" name="Nature">
        <title>The genome of the seagrass Zostera marina reveals angiosperm adaptation to the sea.</title>
        <authorList>
            <person name="Olsen J.L."/>
            <person name="Rouze P."/>
            <person name="Verhelst B."/>
            <person name="Lin Y.-C."/>
            <person name="Bayer T."/>
            <person name="Collen J."/>
            <person name="Dattolo E."/>
            <person name="De Paoli E."/>
            <person name="Dittami S."/>
            <person name="Maumus F."/>
            <person name="Michel G."/>
            <person name="Kersting A."/>
            <person name="Lauritano C."/>
            <person name="Lohaus R."/>
            <person name="Toepel M."/>
            <person name="Tonon T."/>
            <person name="Vanneste K."/>
            <person name="Amirebrahimi M."/>
            <person name="Brakel J."/>
            <person name="Bostroem C."/>
            <person name="Chovatia M."/>
            <person name="Grimwood J."/>
            <person name="Jenkins J.W."/>
            <person name="Jueterbock A."/>
            <person name="Mraz A."/>
            <person name="Stam W.T."/>
            <person name="Tice H."/>
            <person name="Bornberg-Bauer E."/>
            <person name="Green P.J."/>
            <person name="Pearson G.A."/>
            <person name="Procaccini G."/>
            <person name="Duarte C.M."/>
            <person name="Schmutz J."/>
            <person name="Reusch T.B.H."/>
            <person name="Van de Peer Y."/>
        </authorList>
    </citation>
    <scope>NUCLEOTIDE SEQUENCE [LARGE SCALE GENOMIC DNA]</scope>
    <source>
        <strain evidence="11">cv. Finnish</strain>
    </source>
</reference>
<keyword evidence="11" id="KW-1185">Reference proteome</keyword>
<sequence>MDWVMKLKHDRKNCTWVHGPIIVGAGPSGMAVAACLSNLGIPSTILEKSNCVASMWQYKTYDRLKLHLPKQFCQLPLLGFPPNFPKYPSKDQFIAYMESYARAFDIKPVFGCTVNLAEYDAANSCWKLTTSEEGVFFSRWLVVASGENADPVLPEMVGIEKFGGRVIHSCCYKSGKEFQGKNVLVIGCGNSGMEVSLDLCRHNAKPFMVARNSVHVLPREMLGVSTFSITMALLKWLPVRLVDRFLLLGARLSLGNTDRVGLHRPKAGPIELKNTTGKTPVLDVGSLSLIKSGKIMVTKGVREVTKRGARFVDGKYQDFDSIILATGYKSNVPSWLKACCICLTDCGMFTEEGKSRKLFPNGWKGEKGLYSVGFTLRGILGTCSDSKNIATDIAILWEKEAS</sequence>
<dbReference type="InterPro" id="IPR036188">
    <property type="entry name" value="FAD/NAD-bd_sf"/>
</dbReference>